<feature type="binding site" evidence="8">
    <location>
        <begin position="11"/>
        <end position="18"/>
    </location>
    <ligand>
        <name>ATP</name>
        <dbReference type="ChEBI" id="CHEBI:30616"/>
    </ligand>
</feature>
<evidence type="ECO:0000256" key="8">
    <source>
        <dbReference type="HAMAP-Rule" id="MF_00165"/>
    </source>
</evidence>
<dbReference type="Gene3D" id="3.40.50.300">
    <property type="entry name" value="P-loop containing nucleotide triphosphate hydrolases"/>
    <property type="match status" value="1"/>
</dbReference>
<keyword evidence="3 8" id="KW-0545">Nucleotide biosynthesis</keyword>
<dbReference type="EC" id="2.7.4.9" evidence="8"/>
<comment type="function">
    <text evidence="8">Phosphorylation of dTMP to form dTDP in both de novo and salvage pathways of dTTP synthesis.</text>
</comment>
<dbReference type="Pfam" id="PF02223">
    <property type="entry name" value="Thymidylate_kin"/>
    <property type="match status" value="1"/>
</dbReference>
<dbReference type="GO" id="GO:0006227">
    <property type="term" value="P:dUDP biosynthetic process"/>
    <property type="evidence" value="ECO:0007669"/>
    <property type="project" value="TreeGrafter"/>
</dbReference>
<evidence type="ECO:0000313" key="11">
    <source>
        <dbReference type="Proteomes" id="UP000075635"/>
    </source>
</evidence>
<evidence type="ECO:0000256" key="4">
    <source>
        <dbReference type="ARBA" id="ARBA00022741"/>
    </source>
</evidence>
<reference evidence="10 11" key="1">
    <citation type="submission" date="2014-02" db="EMBL/GenBank/DDBJ databases">
        <title>The small core and large imbalanced accessory genome model reveals a collaborative survival strategy of Sorangium cellulosum strains in nature.</title>
        <authorList>
            <person name="Han K."/>
            <person name="Peng R."/>
            <person name="Blom J."/>
            <person name="Li Y.-Z."/>
        </authorList>
    </citation>
    <scope>NUCLEOTIDE SEQUENCE [LARGE SCALE GENOMIC DNA]</scope>
    <source>
        <strain evidence="10 11">So0011-07</strain>
    </source>
</reference>
<dbReference type="EMBL" id="JEMB01000817">
    <property type="protein sequence ID" value="KYF93448.1"/>
    <property type="molecule type" value="Genomic_DNA"/>
</dbReference>
<gene>
    <name evidence="8" type="primary">tmk</name>
    <name evidence="10" type="ORF">BE17_19975</name>
</gene>
<dbReference type="SUPFAM" id="SSF52540">
    <property type="entry name" value="P-loop containing nucleoside triphosphate hydrolases"/>
    <property type="match status" value="1"/>
</dbReference>
<comment type="caution">
    <text evidence="10">The sequence shown here is derived from an EMBL/GenBank/DDBJ whole genome shotgun (WGS) entry which is preliminary data.</text>
</comment>
<organism evidence="10 11">
    <name type="scientific">Sorangium cellulosum</name>
    <name type="common">Polyangium cellulosum</name>
    <dbReference type="NCBI Taxonomy" id="56"/>
    <lineage>
        <taxon>Bacteria</taxon>
        <taxon>Pseudomonadati</taxon>
        <taxon>Myxococcota</taxon>
        <taxon>Polyangia</taxon>
        <taxon>Polyangiales</taxon>
        <taxon>Polyangiaceae</taxon>
        <taxon>Sorangium</taxon>
    </lineage>
</organism>
<evidence type="ECO:0000256" key="3">
    <source>
        <dbReference type="ARBA" id="ARBA00022727"/>
    </source>
</evidence>
<dbReference type="GO" id="GO:0005524">
    <property type="term" value="F:ATP binding"/>
    <property type="evidence" value="ECO:0007669"/>
    <property type="project" value="UniProtKB-UniRule"/>
</dbReference>
<evidence type="ECO:0000313" key="10">
    <source>
        <dbReference type="EMBL" id="KYF93448.1"/>
    </source>
</evidence>
<dbReference type="GO" id="GO:0005737">
    <property type="term" value="C:cytoplasm"/>
    <property type="evidence" value="ECO:0007669"/>
    <property type="project" value="TreeGrafter"/>
</dbReference>
<dbReference type="InterPro" id="IPR018094">
    <property type="entry name" value="Thymidylate_kinase"/>
</dbReference>
<sequence length="226" mass="25976">MSHGLFITFEGTDASGKTTLTYALKKVFEEAGRTVTLVGHSEFLRSGFDTETYLGRKLRALDPVVWGGSRPHDPIHEVPPDCWIYLLGTWYTLLSIHLIEPLRRSGHVIIADSWVYKQIVYHNLAGTLDEAYVLRHFALTAKPDLTFFLRVSPEVTWQRRDDHLPRDYGIFSGSVELSRDAYLGHQRRLSARFLPYAERNGWVVLDGEKDPDELIDEALSHVRRQR</sequence>
<dbReference type="PANTHER" id="PTHR10344:SF4">
    <property type="entry name" value="UMP-CMP KINASE 2, MITOCHONDRIAL"/>
    <property type="match status" value="1"/>
</dbReference>
<dbReference type="PANTHER" id="PTHR10344">
    <property type="entry name" value="THYMIDYLATE KINASE"/>
    <property type="match status" value="1"/>
</dbReference>
<dbReference type="GO" id="GO:0006235">
    <property type="term" value="P:dTTP biosynthetic process"/>
    <property type="evidence" value="ECO:0007669"/>
    <property type="project" value="UniProtKB-UniRule"/>
</dbReference>
<evidence type="ECO:0000259" key="9">
    <source>
        <dbReference type="Pfam" id="PF02223"/>
    </source>
</evidence>
<keyword evidence="6 8" id="KW-0067">ATP-binding</keyword>
<evidence type="ECO:0000256" key="6">
    <source>
        <dbReference type="ARBA" id="ARBA00022840"/>
    </source>
</evidence>
<keyword evidence="2 8" id="KW-0808">Transferase</keyword>
<proteinExistence type="inferred from homology"/>
<dbReference type="CDD" id="cd01672">
    <property type="entry name" value="TMPK"/>
    <property type="match status" value="1"/>
</dbReference>
<feature type="domain" description="Thymidylate kinase-like" evidence="9">
    <location>
        <begin position="97"/>
        <end position="162"/>
    </location>
</feature>
<keyword evidence="4 8" id="KW-0547">Nucleotide-binding</keyword>
<dbReference type="AlphaFoldDB" id="A0A150SMI5"/>
<name>A0A150SMI5_SORCE</name>
<evidence type="ECO:0000256" key="7">
    <source>
        <dbReference type="ARBA" id="ARBA00048743"/>
    </source>
</evidence>
<dbReference type="HAMAP" id="MF_00165">
    <property type="entry name" value="Thymidylate_kinase"/>
    <property type="match status" value="1"/>
</dbReference>
<evidence type="ECO:0000256" key="5">
    <source>
        <dbReference type="ARBA" id="ARBA00022777"/>
    </source>
</evidence>
<comment type="similarity">
    <text evidence="1 8">Belongs to the thymidylate kinase family.</text>
</comment>
<evidence type="ECO:0000256" key="2">
    <source>
        <dbReference type="ARBA" id="ARBA00022679"/>
    </source>
</evidence>
<dbReference type="Proteomes" id="UP000075635">
    <property type="component" value="Unassembled WGS sequence"/>
</dbReference>
<protein>
    <recommendedName>
        <fullName evidence="8">Thymidylate kinase</fullName>
        <ecNumber evidence="8">2.7.4.9</ecNumber>
    </recommendedName>
    <alternativeName>
        <fullName evidence="8">dTMP kinase</fullName>
    </alternativeName>
</protein>
<dbReference type="InterPro" id="IPR027417">
    <property type="entry name" value="P-loop_NTPase"/>
</dbReference>
<accession>A0A150SMI5</accession>
<dbReference type="InterPro" id="IPR039430">
    <property type="entry name" value="Thymidylate_kin-like_dom"/>
</dbReference>
<keyword evidence="5 8" id="KW-0418">Kinase</keyword>
<dbReference type="GO" id="GO:0004798">
    <property type="term" value="F:dTMP kinase activity"/>
    <property type="evidence" value="ECO:0007669"/>
    <property type="project" value="UniProtKB-UniRule"/>
</dbReference>
<comment type="catalytic activity">
    <reaction evidence="7 8">
        <text>dTMP + ATP = dTDP + ADP</text>
        <dbReference type="Rhea" id="RHEA:13517"/>
        <dbReference type="ChEBI" id="CHEBI:30616"/>
        <dbReference type="ChEBI" id="CHEBI:58369"/>
        <dbReference type="ChEBI" id="CHEBI:63528"/>
        <dbReference type="ChEBI" id="CHEBI:456216"/>
        <dbReference type="EC" id="2.7.4.9"/>
    </reaction>
</comment>
<dbReference type="GO" id="GO:0006233">
    <property type="term" value="P:dTDP biosynthetic process"/>
    <property type="evidence" value="ECO:0007669"/>
    <property type="project" value="InterPro"/>
</dbReference>
<evidence type="ECO:0000256" key="1">
    <source>
        <dbReference type="ARBA" id="ARBA00009776"/>
    </source>
</evidence>